<dbReference type="PROSITE" id="PS00211">
    <property type="entry name" value="ABC_TRANSPORTER_1"/>
    <property type="match status" value="1"/>
</dbReference>
<dbReference type="PROSITE" id="PS50893">
    <property type="entry name" value="ABC_TRANSPORTER_2"/>
    <property type="match status" value="1"/>
</dbReference>
<name>A0A7G7W8Q8_9BACT</name>
<accession>A0A7G7W8Q8</accession>
<dbReference type="SUPFAM" id="SSF52540">
    <property type="entry name" value="P-loop containing nucleoside triphosphate hydrolases"/>
    <property type="match status" value="1"/>
</dbReference>
<evidence type="ECO:0000259" key="4">
    <source>
        <dbReference type="PROSITE" id="PS50893"/>
    </source>
</evidence>
<evidence type="ECO:0000313" key="5">
    <source>
        <dbReference type="EMBL" id="QNH62751.1"/>
    </source>
</evidence>
<dbReference type="KEGG" id="hsk:H4317_02700"/>
<dbReference type="EMBL" id="CP060202">
    <property type="protein sequence ID" value="QNH62751.1"/>
    <property type="molecule type" value="Genomic_DNA"/>
</dbReference>
<dbReference type="RefSeq" id="WP_185888657.1">
    <property type="nucleotide sequence ID" value="NZ_CP060202.1"/>
</dbReference>
<dbReference type="Pfam" id="PF08402">
    <property type="entry name" value="TOBE_2"/>
    <property type="match status" value="1"/>
</dbReference>
<dbReference type="GO" id="GO:0022857">
    <property type="term" value="F:transmembrane transporter activity"/>
    <property type="evidence" value="ECO:0007669"/>
    <property type="project" value="InterPro"/>
</dbReference>
<dbReference type="InterPro" id="IPR003593">
    <property type="entry name" value="AAA+_ATPase"/>
</dbReference>
<keyword evidence="2" id="KW-0547">Nucleotide-binding</keyword>
<dbReference type="PANTHER" id="PTHR42781:SF4">
    <property type="entry name" value="SPERMIDINE_PUTRESCINE IMPORT ATP-BINDING PROTEIN POTA"/>
    <property type="match status" value="1"/>
</dbReference>
<dbReference type="SUPFAM" id="SSF50331">
    <property type="entry name" value="MOP-like"/>
    <property type="match status" value="1"/>
</dbReference>
<reference evidence="5 6" key="1">
    <citation type="submission" date="2020-08" db="EMBL/GenBank/DDBJ databases">
        <title>Hymenobacter sp. S2-20-2 genome sequencing.</title>
        <authorList>
            <person name="Jin L."/>
        </authorList>
    </citation>
    <scope>NUCLEOTIDE SEQUENCE [LARGE SCALE GENOMIC DNA]</scope>
    <source>
        <strain evidence="5 6">S2-20-2</strain>
    </source>
</reference>
<dbReference type="GO" id="GO:0043190">
    <property type="term" value="C:ATP-binding cassette (ABC) transporter complex"/>
    <property type="evidence" value="ECO:0007669"/>
    <property type="project" value="InterPro"/>
</dbReference>
<feature type="domain" description="ABC transporter" evidence="4">
    <location>
        <begin position="4"/>
        <end position="231"/>
    </location>
</feature>
<evidence type="ECO:0000313" key="6">
    <source>
        <dbReference type="Proteomes" id="UP000515489"/>
    </source>
</evidence>
<dbReference type="InterPro" id="IPR008995">
    <property type="entry name" value="Mo/tungstate-bd_C_term_dom"/>
</dbReference>
<evidence type="ECO:0000256" key="2">
    <source>
        <dbReference type="ARBA" id="ARBA00022741"/>
    </source>
</evidence>
<dbReference type="InterPro" id="IPR050093">
    <property type="entry name" value="ABC_SmlMolc_Importer"/>
</dbReference>
<dbReference type="AlphaFoldDB" id="A0A7G7W8Q8"/>
<dbReference type="InterPro" id="IPR027417">
    <property type="entry name" value="P-loop_NTPase"/>
</dbReference>
<dbReference type="Pfam" id="PF00005">
    <property type="entry name" value="ABC_tran"/>
    <property type="match status" value="1"/>
</dbReference>
<dbReference type="SMART" id="SM00382">
    <property type="entry name" value="AAA"/>
    <property type="match status" value="1"/>
</dbReference>
<dbReference type="InterPro" id="IPR017871">
    <property type="entry name" value="ABC_transporter-like_CS"/>
</dbReference>
<dbReference type="PANTHER" id="PTHR42781">
    <property type="entry name" value="SPERMIDINE/PUTRESCINE IMPORT ATP-BINDING PROTEIN POTA"/>
    <property type="match status" value="1"/>
</dbReference>
<organism evidence="5 6">
    <name type="scientific">Hymenobacter sediminicola</name>
    <dbReference type="NCBI Taxonomy" id="2761579"/>
    <lineage>
        <taxon>Bacteria</taxon>
        <taxon>Pseudomonadati</taxon>
        <taxon>Bacteroidota</taxon>
        <taxon>Cytophagia</taxon>
        <taxon>Cytophagales</taxon>
        <taxon>Hymenobacteraceae</taxon>
        <taxon>Hymenobacter</taxon>
    </lineage>
</organism>
<keyword evidence="1" id="KW-0813">Transport</keyword>
<evidence type="ECO:0000256" key="1">
    <source>
        <dbReference type="ARBA" id="ARBA00022448"/>
    </source>
</evidence>
<dbReference type="GO" id="GO:0016887">
    <property type="term" value="F:ATP hydrolysis activity"/>
    <property type="evidence" value="ECO:0007669"/>
    <property type="project" value="InterPro"/>
</dbReference>
<evidence type="ECO:0000256" key="3">
    <source>
        <dbReference type="ARBA" id="ARBA00022840"/>
    </source>
</evidence>
<dbReference type="InterPro" id="IPR003439">
    <property type="entry name" value="ABC_transporter-like_ATP-bd"/>
</dbReference>
<dbReference type="InterPro" id="IPR013611">
    <property type="entry name" value="Transp-assoc_OB_typ2"/>
</dbReference>
<dbReference type="GO" id="GO:0005524">
    <property type="term" value="F:ATP binding"/>
    <property type="evidence" value="ECO:0007669"/>
    <property type="project" value="UniProtKB-KW"/>
</dbReference>
<gene>
    <name evidence="5" type="ORF">H4317_02700</name>
</gene>
<sequence length="328" mass="35511">MSLLRVSGISLQERGDFALQHISFQQREFEKLAIAGETGAGKSTLLQVVAGLAQPQAGTVLFDGQRVKGPQEVLVPGHPGVAYLSQHSELPHSLRVEQVLRYASKLPAAESQKLYELCRIGHLLERRTDQVSGGERQRIALARLLLSSPKLLLLDEPFSNLDRGHKQLLKTVIDDIGEQLRLTCILVSHDPADTLSWADTLLVLQQGQLVQQGPPRQVYAQPTNEYVAGLFGDYNLLRGAAATAFAELAGLAPRRKPLLIRPESLRLLPASTEAAVPGTVRAVRFFGSYSEVEVALLRTRVTAKTAATDLPVGAAVGVALAPAGAWYL</sequence>
<keyword evidence="6" id="KW-1185">Reference proteome</keyword>
<dbReference type="Gene3D" id="3.40.50.300">
    <property type="entry name" value="P-loop containing nucleotide triphosphate hydrolases"/>
    <property type="match status" value="1"/>
</dbReference>
<protein>
    <submittedName>
        <fullName evidence="5">ABC transporter ATP-binding protein</fullName>
    </submittedName>
</protein>
<keyword evidence="3 5" id="KW-0067">ATP-binding</keyword>
<proteinExistence type="predicted"/>
<dbReference type="Proteomes" id="UP000515489">
    <property type="component" value="Chromosome"/>
</dbReference>